<evidence type="ECO:0000256" key="2">
    <source>
        <dbReference type="ARBA" id="ARBA00023125"/>
    </source>
</evidence>
<name>A0ABW5FL78_9PSEU</name>
<dbReference type="PANTHER" id="PTHR43537">
    <property type="entry name" value="TRANSCRIPTIONAL REGULATOR, GNTR FAMILY"/>
    <property type="match status" value="1"/>
</dbReference>
<evidence type="ECO:0000313" key="6">
    <source>
        <dbReference type="Proteomes" id="UP001597417"/>
    </source>
</evidence>
<sequence length="236" mass="26440">MENARGERIRKPQIVVDAVLSRVRSGEWAPGTKLPSERDLSAEYKVSRAAVREALQVLQLSGHIETRLGDGSFVAEPPAGTSTEDDPGLLAGLSISETLEVRQAVELSSAFMAIRRASRSDLLKLQAVVAEMEEHLEQSDYKSYLLSTLDLHILVAKASRNAYLIRVVTELTDRHRDDQWLLHDRYTPEVAAFSFDVHRDLVEAIVNHDPAGVFDAITRHYEDYPVLHGQNSRETK</sequence>
<evidence type="ECO:0000313" key="5">
    <source>
        <dbReference type="EMBL" id="MFD2415794.1"/>
    </source>
</evidence>
<dbReference type="CDD" id="cd07377">
    <property type="entry name" value="WHTH_GntR"/>
    <property type="match status" value="1"/>
</dbReference>
<dbReference type="InterPro" id="IPR036388">
    <property type="entry name" value="WH-like_DNA-bd_sf"/>
</dbReference>
<keyword evidence="6" id="KW-1185">Reference proteome</keyword>
<dbReference type="InterPro" id="IPR011711">
    <property type="entry name" value="GntR_C"/>
</dbReference>
<dbReference type="Pfam" id="PF00392">
    <property type="entry name" value="GntR"/>
    <property type="match status" value="1"/>
</dbReference>
<dbReference type="PANTHER" id="PTHR43537:SF5">
    <property type="entry name" value="UXU OPERON TRANSCRIPTIONAL REGULATOR"/>
    <property type="match status" value="1"/>
</dbReference>
<keyword evidence="3" id="KW-0804">Transcription</keyword>
<reference evidence="6" key="1">
    <citation type="journal article" date="2019" name="Int. J. Syst. Evol. Microbiol.">
        <title>The Global Catalogue of Microorganisms (GCM) 10K type strain sequencing project: providing services to taxonomists for standard genome sequencing and annotation.</title>
        <authorList>
            <consortium name="The Broad Institute Genomics Platform"/>
            <consortium name="The Broad Institute Genome Sequencing Center for Infectious Disease"/>
            <person name="Wu L."/>
            <person name="Ma J."/>
        </authorList>
    </citation>
    <scope>NUCLEOTIDE SEQUENCE [LARGE SCALE GENOMIC DNA]</scope>
    <source>
        <strain evidence="6">CGMCC 4.7645</strain>
    </source>
</reference>
<keyword evidence="1" id="KW-0805">Transcription regulation</keyword>
<dbReference type="InterPro" id="IPR036390">
    <property type="entry name" value="WH_DNA-bd_sf"/>
</dbReference>
<dbReference type="InterPro" id="IPR000524">
    <property type="entry name" value="Tscrpt_reg_HTH_GntR"/>
</dbReference>
<dbReference type="SUPFAM" id="SSF46785">
    <property type="entry name" value="Winged helix' DNA-binding domain"/>
    <property type="match status" value="1"/>
</dbReference>
<dbReference type="Proteomes" id="UP001597417">
    <property type="component" value="Unassembled WGS sequence"/>
</dbReference>
<dbReference type="Pfam" id="PF07729">
    <property type="entry name" value="FCD"/>
    <property type="match status" value="1"/>
</dbReference>
<protein>
    <submittedName>
        <fullName evidence="5">FadR/GntR family transcriptional regulator</fullName>
    </submittedName>
</protein>
<evidence type="ECO:0000256" key="1">
    <source>
        <dbReference type="ARBA" id="ARBA00023015"/>
    </source>
</evidence>
<dbReference type="PRINTS" id="PR00035">
    <property type="entry name" value="HTHGNTR"/>
</dbReference>
<evidence type="ECO:0000256" key="3">
    <source>
        <dbReference type="ARBA" id="ARBA00023163"/>
    </source>
</evidence>
<dbReference type="RefSeq" id="WP_378261918.1">
    <property type="nucleotide sequence ID" value="NZ_JBHUKR010000004.1"/>
</dbReference>
<dbReference type="Gene3D" id="1.20.120.530">
    <property type="entry name" value="GntR ligand-binding domain-like"/>
    <property type="match status" value="1"/>
</dbReference>
<comment type="caution">
    <text evidence="5">The sequence shown here is derived from an EMBL/GenBank/DDBJ whole genome shotgun (WGS) entry which is preliminary data.</text>
</comment>
<organism evidence="5 6">
    <name type="scientific">Amycolatopsis pigmentata</name>
    <dbReference type="NCBI Taxonomy" id="450801"/>
    <lineage>
        <taxon>Bacteria</taxon>
        <taxon>Bacillati</taxon>
        <taxon>Actinomycetota</taxon>
        <taxon>Actinomycetes</taxon>
        <taxon>Pseudonocardiales</taxon>
        <taxon>Pseudonocardiaceae</taxon>
        <taxon>Amycolatopsis</taxon>
    </lineage>
</organism>
<proteinExistence type="predicted"/>
<dbReference type="Gene3D" id="1.10.10.10">
    <property type="entry name" value="Winged helix-like DNA-binding domain superfamily/Winged helix DNA-binding domain"/>
    <property type="match status" value="1"/>
</dbReference>
<feature type="domain" description="HTH gntR-type" evidence="4">
    <location>
        <begin position="9"/>
        <end position="77"/>
    </location>
</feature>
<keyword evidence="2" id="KW-0238">DNA-binding</keyword>
<dbReference type="SMART" id="SM00345">
    <property type="entry name" value="HTH_GNTR"/>
    <property type="match status" value="1"/>
</dbReference>
<dbReference type="PROSITE" id="PS50949">
    <property type="entry name" value="HTH_GNTR"/>
    <property type="match status" value="1"/>
</dbReference>
<dbReference type="InterPro" id="IPR008920">
    <property type="entry name" value="TF_FadR/GntR_C"/>
</dbReference>
<dbReference type="SUPFAM" id="SSF48008">
    <property type="entry name" value="GntR ligand-binding domain-like"/>
    <property type="match status" value="1"/>
</dbReference>
<dbReference type="EMBL" id="JBHUKR010000004">
    <property type="protein sequence ID" value="MFD2415794.1"/>
    <property type="molecule type" value="Genomic_DNA"/>
</dbReference>
<gene>
    <name evidence="5" type="ORF">ACFSXZ_05580</name>
</gene>
<dbReference type="SMART" id="SM00895">
    <property type="entry name" value="FCD"/>
    <property type="match status" value="1"/>
</dbReference>
<evidence type="ECO:0000259" key="4">
    <source>
        <dbReference type="PROSITE" id="PS50949"/>
    </source>
</evidence>
<accession>A0ABW5FL78</accession>